<dbReference type="PANTHER" id="PTHR46577:SF1">
    <property type="entry name" value="HTH-TYPE TRANSCRIPTIONAL REGULATORY PROTEIN GABR"/>
    <property type="match status" value="1"/>
</dbReference>
<evidence type="ECO:0000313" key="9">
    <source>
        <dbReference type="Proteomes" id="UP000199682"/>
    </source>
</evidence>
<comment type="similarity">
    <text evidence="1">In the C-terminal section; belongs to the class-I pyridoxal-phosphate-dependent aminotransferase family.</text>
</comment>
<keyword evidence="8" id="KW-0032">Aminotransferase</keyword>
<dbReference type="InterPro" id="IPR004839">
    <property type="entry name" value="Aminotransferase_I/II_large"/>
</dbReference>
<dbReference type="InterPro" id="IPR036390">
    <property type="entry name" value="WH_DNA-bd_sf"/>
</dbReference>
<keyword evidence="4 8" id="KW-0238">DNA-binding</keyword>
<dbReference type="PRINTS" id="PR00035">
    <property type="entry name" value="HTHGNTR"/>
</dbReference>
<organism evidence="8 9">
    <name type="scientific">Lentzea albidocapillata subsp. violacea</name>
    <dbReference type="NCBI Taxonomy" id="128104"/>
    <lineage>
        <taxon>Bacteria</taxon>
        <taxon>Bacillati</taxon>
        <taxon>Actinomycetota</taxon>
        <taxon>Actinomycetes</taxon>
        <taxon>Pseudonocardiales</taxon>
        <taxon>Pseudonocardiaceae</taxon>
        <taxon>Lentzea</taxon>
    </lineage>
</organism>
<dbReference type="Gene3D" id="1.10.10.10">
    <property type="entry name" value="Winged helix-like DNA-binding domain superfamily/Winged helix DNA-binding domain"/>
    <property type="match status" value="1"/>
</dbReference>
<name>A0A1G8TNI1_9PSEU</name>
<evidence type="ECO:0000256" key="5">
    <source>
        <dbReference type="ARBA" id="ARBA00023163"/>
    </source>
</evidence>
<keyword evidence="2" id="KW-0663">Pyridoxal phosphate</keyword>
<gene>
    <name evidence="8" type="ORF">SAMN04488074_10242</name>
</gene>
<evidence type="ECO:0000256" key="1">
    <source>
        <dbReference type="ARBA" id="ARBA00005384"/>
    </source>
</evidence>
<feature type="region of interest" description="Disordered" evidence="6">
    <location>
        <begin position="77"/>
        <end position="101"/>
    </location>
</feature>
<dbReference type="CDD" id="cd00609">
    <property type="entry name" value="AAT_like"/>
    <property type="match status" value="1"/>
</dbReference>
<dbReference type="SUPFAM" id="SSF53383">
    <property type="entry name" value="PLP-dependent transferases"/>
    <property type="match status" value="1"/>
</dbReference>
<feature type="domain" description="HTH gntR-type" evidence="7">
    <location>
        <begin position="22"/>
        <end position="90"/>
    </location>
</feature>
<dbReference type="EMBL" id="FNET01000002">
    <property type="protein sequence ID" value="SDJ42997.1"/>
    <property type="molecule type" value="Genomic_DNA"/>
</dbReference>
<dbReference type="SUPFAM" id="SSF46785">
    <property type="entry name" value="Winged helix' DNA-binding domain"/>
    <property type="match status" value="1"/>
</dbReference>
<proteinExistence type="inferred from homology"/>
<accession>A0A1G8TNI1</accession>
<dbReference type="InterPro" id="IPR015424">
    <property type="entry name" value="PyrdxlP-dep_Trfase"/>
</dbReference>
<sequence length="496" mass="53227">MDRFQDPAELVEVLGDWASARGPLYRKLSGAMARAMRAGDLPHGERLPSERDLARMLQVSRATVVAAYDELRDSGMVGSRRGSGTRVTSEPVKRRAGADGRVPGGRATSIFQRLVDGPGEVISLAFAVEPAAPELADALRELVDEDMTSLLGDVGYHPRGFPPFREAIAAYYQNLCVPTVPDQVLVTTGAQQALGLVAQMYLRLGSTVVVEAPSWPGCLDVFRAAGAKMISVPLDAEGISADGLTRAFAEHQPALLYVMPTYHNPTGALMSASRRRRVAEIAARFEVPVLEDNAYTSFDATSAGGDSGPLPPIAGYAPDGAEVITVGSLAKAVWGGLRMGWVRAPGGIIERLARYKVLADLASPVLDQALAARILPRLDTIAAGRARVLQARLDQLCELLTEALPEWSWRVPDGGSALWVELPGTDARVFAQIALRHGVEVVPGAAADPTGGHDNFLRLPFTFPEETLTVLVRRLQRAWLELRRHGPETSSLSPSV</sequence>
<evidence type="ECO:0000256" key="6">
    <source>
        <dbReference type="SAM" id="MobiDB-lite"/>
    </source>
</evidence>
<evidence type="ECO:0000313" key="8">
    <source>
        <dbReference type="EMBL" id="SDJ42997.1"/>
    </source>
</evidence>
<dbReference type="Pfam" id="PF00392">
    <property type="entry name" value="GntR"/>
    <property type="match status" value="1"/>
</dbReference>
<reference evidence="9" key="1">
    <citation type="submission" date="2016-10" db="EMBL/GenBank/DDBJ databases">
        <authorList>
            <person name="Varghese N."/>
            <person name="Submissions S."/>
        </authorList>
    </citation>
    <scope>NUCLEOTIDE SEQUENCE [LARGE SCALE GENOMIC DNA]</scope>
    <source>
        <strain evidence="9">DSM 44796</strain>
    </source>
</reference>
<dbReference type="Gene3D" id="3.90.1150.10">
    <property type="entry name" value="Aspartate Aminotransferase, domain 1"/>
    <property type="match status" value="1"/>
</dbReference>
<dbReference type="Pfam" id="PF00155">
    <property type="entry name" value="Aminotran_1_2"/>
    <property type="match status" value="1"/>
</dbReference>
<evidence type="ECO:0000256" key="2">
    <source>
        <dbReference type="ARBA" id="ARBA00022898"/>
    </source>
</evidence>
<dbReference type="PANTHER" id="PTHR46577">
    <property type="entry name" value="HTH-TYPE TRANSCRIPTIONAL REGULATORY PROTEIN GABR"/>
    <property type="match status" value="1"/>
</dbReference>
<dbReference type="InterPro" id="IPR000524">
    <property type="entry name" value="Tscrpt_reg_HTH_GntR"/>
</dbReference>
<dbReference type="Proteomes" id="UP000199682">
    <property type="component" value="Unassembled WGS sequence"/>
</dbReference>
<dbReference type="AlphaFoldDB" id="A0A1G8TNI1"/>
<dbReference type="PROSITE" id="PS50949">
    <property type="entry name" value="HTH_GNTR"/>
    <property type="match status" value="1"/>
</dbReference>
<dbReference type="InterPro" id="IPR015421">
    <property type="entry name" value="PyrdxlP-dep_Trfase_major"/>
</dbReference>
<dbReference type="Gene3D" id="3.40.640.10">
    <property type="entry name" value="Type I PLP-dependent aspartate aminotransferase-like (Major domain)"/>
    <property type="match status" value="1"/>
</dbReference>
<evidence type="ECO:0000256" key="4">
    <source>
        <dbReference type="ARBA" id="ARBA00023125"/>
    </source>
</evidence>
<dbReference type="CDD" id="cd07377">
    <property type="entry name" value="WHTH_GntR"/>
    <property type="match status" value="1"/>
</dbReference>
<dbReference type="GO" id="GO:0003700">
    <property type="term" value="F:DNA-binding transcription factor activity"/>
    <property type="evidence" value="ECO:0007669"/>
    <property type="project" value="InterPro"/>
</dbReference>
<keyword evidence="5" id="KW-0804">Transcription</keyword>
<dbReference type="GO" id="GO:0008483">
    <property type="term" value="F:transaminase activity"/>
    <property type="evidence" value="ECO:0007669"/>
    <property type="project" value="UniProtKB-KW"/>
</dbReference>
<dbReference type="SMART" id="SM00345">
    <property type="entry name" value="HTH_GNTR"/>
    <property type="match status" value="1"/>
</dbReference>
<evidence type="ECO:0000259" key="7">
    <source>
        <dbReference type="PROSITE" id="PS50949"/>
    </source>
</evidence>
<dbReference type="InterPro" id="IPR036388">
    <property type="entry name" value="WH-like_DNA-bd_sf"/>
</dbReference>
<protein>
    <submittedName>
        <fullName evidence="8">DNA-binding transcriptional regulator, MocR family, contains an aminotransferase domain</fullName>
    </submittedName>
</protein>
<dbReference type="RefSeq" id="WP_338061032.1">
    <property type="nucleotide sequence ID" value="NZ_FNET01000002.1"/>
</dbReference>
<dbReference type="GO" id="GO:0030170">
    <property type="term" value="F:pyridoxal phosphate binding"/>
    <property type="evidence" value="ECO:0007669"/>
    <property type="project" value="InterPro"/>
</dbReference>
<keyword evidence="3" id="KW-0805">Transcription regulation</keyword>
<dbReference type="InterPro" id="IPR051446">
    <property type="entry name" value="HTH_trans_reg/aminotransferase"/>
</dbReference>
<dbReference type="GO" id="GO:0003677">
    <property type="term" value="F:DNA binding"/>
    <property type="evidence" value="ECO:0007669"/>
    <property type="project" value="UniProtKB-KW"/>
</dbReference>
<evidence type="ECO:0000256" key="3">
    <source>
        <dbReference type="ARBA" id="ARBA00023015"/>
    </source>
</evidence>
<dbReference type="InterPro" id="IPR015422">
    <property type="entry name" value="PyrdxlP-dep_Trfase_small"/>
</dbReference>
<keyword evidence="8" id="KW-0808">Transferase</keyword>